<protein>
    <recommendedName>
        <fullName evidence="1">DUF7668 domain-containing protein</fullName>
    </recommendedName>
</protein>
<dbReference type="Proteomes" id="UP001595681">
    <property type="component" value="Unassembled WGS sequence"/>
</dbReference>
<name>A0ABV7NJ64_9SPHN</name>
<dbReference type="RefSeq" id="WP_380798341.1">
    <property type="nucleotide sequence ID" value="NZ_JBHRVU010000005.1"/>
</dbReference>
<organism evidence="2 3">
    <name type="scientific">Sphingobium rhizovicinum</name>
    <dbReference type="NCBI Taxonomy" id="432308"/>
    <lineage>
        <taxon>Bacteria</taxon>
        <taxon>Pseudomonadati</taxon>
        <taxon>Pseudomonadota</taxon>
        <taxon>Alphaproteobacteria</taxon>
        <taxon>Sphingomonadales</taxon>
        <taxon>Sphingomonadaceae</taxon>
        <taxon>Sphingobium</taxon>
    </lineage>
</organism>
<feature type="domain" description="DUF7668" evidence="1">
    <location>
        <begin position="17"/>
        <end position="115"/>
    </location>
</feature>
<dbReference type="EMBL" id="JBHRVU010000005">
    <property type="protein sequence ID" value="MFC3443539.1"/>
    <property type="molecule type" value="Genomic_DNA"/>
</dbReference>
<accession>A0ABV7NJ64</accession>
<sequence>MEHPIPLKWHVAFQNMVTSFISGDFTLSHSSCDQIAPVDPLIAQSIADNISAYGCTLAPLNPAVWDHAVYRWMNGYWQFLIDLTTTAEPVSDLVIHARLRDDRLARLEVQSVHVP</sequence>
<keyword evidence="3" id="KW-1185">Reference proteome</keyword>
<proteinExistence type="predicted"/>
<dbReference type="Pfam" id="PF24705">
    <property type="entry name" value="DUF7668"/>
    <property type="match status" value="1"/>
</dbReference>
<reference evidence="3" key="1">
    <citation type="journal article" date="2019" name="Int. J. Syst. Evol. Microbiol.">
        <title>The Global Catalogue of Microorganisms (GCM) 10K type strain sequencing project: providing services to taxonomists for standard genome sequencing and annotation.</title>
        <authorList>
            <consortium name="The Broad Institute Genomics Platform"/>
            <consortium name="The Broad Institute Genome Sequencing Center for Infectious Disease"/>
            <person name="Wu L."/>
            <person name="Ma J."/>
        </authorList>
    </citation>
    <scope>NUCLEOTIDE SEQUENCE [LARGE SCALE GENOMIC DNA]</scope>
    <source>
        <strain evidence="3">CCM 7491</strain>
    </source>
</reference>
<gene>
    <name evidence="2" type="ORF">ACFOKF_20490</name>
</gene>
<comment type="caution">
    <text evidence="2">The sequence shown here is derived from an EMBL/GenBank/DDBJ whole genome shotgun (WGS) entry which is preliminary data.</text>
</comment>
<evidence type="ECO:0000313" key="2">
    <source>
        <dbReference type="EMBL" id="MFC3443539.1"/>
    </source>
</evidence>
<evidence type="ECO:0000313" key="3">
    <source>
        <dbReference type="Proteomes" id="UP001595681"/>
    </source>
</evidence>
<dbReference type="InterPro" id="IPR056085">
    <property type="entry name" value="DUF7668"/>
</dbReference>
<evidence type="ECO:0000259" key="1">
    <source>
        <dbReference type="Pfam" id="PF24705"/>
    </source>
</evidence>